<dbReference type="GO" id="GO:0005829">
    <property type="term" value="C:cytosol"/>
    <property type="evidence" value="ECO:0007669"/>
    <property type="project" value="TreeGrafter"/>
</dbReference>
<dbReference type="OrthoDB" id="9812273at2"/>
<gene>
    <name evidence="13 20" type="primary">gpsA</name>
    <name evidence="20" type="ORF">IX53_00010</name>
</gene>
<feature type="binding site" evidence="13">
    <location>
        <position position="130"/>
    </location>
    <ligand>
        <name>sn-glycerol 3-phosphate</name>
        <dbReference type="ChEBI" id="CHEBI:57597"/>
    </ligand>
</feature>
<feature type="binding site" evidence="15">
    <location>
        <position position="101"/>
    </location>
    <ligand>
        <name>substrate</name>
    </ligand>
</feature>
<sequence length="330" mass="36798">MKISVIGAGSWGTAMSKVLSDSGHEVLLWVREKELLELLNEQRRSYYIEDLTLPEGIRFTGDIHECFEFSNLLFNAVPVQYIRSVFGRLNLEDKTVVNLSKGIELVSLKRPSEIFKELGTFRVVTISGPSYADEVAREIPTTVVSAAENIQDARFVRDIFRTNYFRVYSSDDLVGVEISGALKNVIAIAAGIIDGLGGWYNTKASLITRATVEFIRLGSRLGAKPGTFGGLAGIGDLIVTCTGKYSRNRAVGEELAKGKKIEEILKNKKTVAEGVPTCKAIFELSKRLNVELPISIEVYRVIYEEKDPRIAIEELMTRKQKDEISWLQNL</sequence>
<feature type="binding site" evidence="13">
    <location>
        <position position="271"/>
    </location>
    <ligand>
        <name>NADPH</name>
        <dbReference type="ChEBI" id="CHEBI:57783"/>
    </ligand>
</feature>
<feature type="binding site" evidence="13">
    <location>
        <position position="101"/>
    </location>
    <ligand>
        <name>sn-glycerol 3-phosphate</name>
        <dbReference type="ChEBI" id="CHEBI:57597"/>
    </ligand>
</feature>
<dbReference type="SUPFAM" id="SSF51735">
    <property type="entry name" value="NAD(P)-binding Rossmann-fold domains"/>
    <property type="match status" value="1"/>
</dbReference>
<dbReference type="EC" id="1.1.1.94" evidence="10 13"/>
<dbReference type="GO" id="GO:0141153">
    <property type="term" value="F:glycerol-3-phosphate dehydrogenase (NADP+) activity"/>
    <property type="evidence" value="ECO:0007669"/>
    <property type="project" value="RHEA"/>
</dbReference>
<dbReference type="PRINTS" id="PR00077">
    <property type="entry name" value="GPDHDRGNASE"/>
</dbReference>
<dbReference type="HAMAP" id="MF_00394">
    <property type="entry name" value="NAD_Glyc3P_dehydrog"/>
    <property type="match status" value="1"/>
</dbReference>
<feature type="active site" description="Proton acceptor" evidence="13 14">
    <location>
        <position position="183"/>
    </location>
</feature>
<feature type="binding site" evidence="16">
    <location>
        <begin position="7"/>
        <end position="12"/>
    </location>
    <ligand>
        <name>NAD(+)</name>
        <dbReference type="ChEBI" id="CHEBI:57540"/>
    </ligand>
</feature>
<name>A0A0G2Z4K1_9BACT</name>
<evidence type="ECO:0000256" key="12">
    <source>
        <dbReference type="ARBA" id="ARBA00080511"/>
    </source>
</evidence>
<dbReference type="InterPro" id="IPR011128">
    <property type="entry name" value="G3P_DH_NAD-dep_N"/>
</dbReference>
<dbReference type="PANTHER" id="PTHR11728">
    <property type="entry name" value="GLYCEROL-3-PHOSPHATE DEHYDROGENASE"/>
    <property type="match status" value="1"/>
</dbReference>
<dbReference type="STRING" id="1330330.IX53_00010"/>
<comment type="subcellular location">
    <subcellularLocation>
        <location evidence="13">Cytoplasm</location>
    </subcellularLocation>
</comment>
<dbReference type="GO" id="GO:0141152">
    <property type="term" value="F:glycerol-3-phosphate dehydrogenase (NAD+) activity"/>
    <property type="evidence" value="ECO:0007669"/>
    <property type="project" value="RHEA"/>
</dbReference>
<feature type="binding site" evidence="13">
    <location>
        <position position="11"/>
    </location>
    <ligand>
        <name>NADPH</name>
        <dbReference type="ChEBI" id="CHEBI:57783"/>
    </ligand>
</feature>
<dbReference type="GO" id="GO:0006650">
    <property type="term" value="P:glycerophospholipid metabolic process"/>
    <property type="evidence" value="ECO:0007669"/>
    <property type="project" value="UniProtKB-UniRule"/>
</dbReference>
<evidence type="ECO:0000256" key="13">
    <source>
        <dbReference type="HAMAP-Rule" id="MF_00394"/>
    </source>
</evidence>
<feature type="binding site" evidence="16">
    <location>
        <position position="132"/>
    </location>
    <ligand>
        <name>NAD(+)</name>
        <dbReference type="ChEBI" id="CHEBI:57540"/>
    </ligand>
</feature>
<dbReference type="Pfam" id="PF07479">
    <property type="entry name" value="NAD_Gly3P_dh_C"/>
    <property type="match status" value="1"/>
</dbReference>
<reference evidence="20 21" key="1">
    <citation type="submission" date="2015-04" db="EMBL/GenBank/DDBJ databases">
        <title>Complete Genome Sequence of Kosmotoga pacifica SLHLJ1.</title>
        <authorList>
            <person name="Jiang L.J."/>
            <person name="Shao Z.Z."/>
            <person name="Jebbar M."/>
        </authorList>
    </citation>
    <scope>NUCLEOTIDE SEQUENCE [LARGE SCALE GENOMIC DNA]</scope>
    <source>
        <strain evidence="20 21">SLHLJ1</strain>
    </source>
</reference>
<evidence type="ECO:0000259" key="18">
    <source>
        <dbReference type="Pfam" id="PF01210"/>
    </source>
</evidence>
<feature type="binding site" evidence="13">
    <location>
        <position position="128"/>
    </location>
    <ligand>
        <name>sn-glycerol 3-phosphate</name>
        <dbReference type="ChEBI" id="CHEBI:57597"/>
    </ligand>
</feature>
<keyword evidence="6 13" id="KW-0443">Lipid metabolism</keyword>
<keyword evidence="7 13" id="KW-0594">Phospholipid biosynthesis</keyword>
<dbReference type="PANTHER" id="PTHR11728:SF1">
    <property type="entry name" value="GLYCEROL-3-PHOSPHATE DEHYDROGENASE [NAD(+)] 2, CHLOROPLASTIC"/>
    <property type="match status" value="1"/>
</dbReference>
<keyword evidence="2 13" id="KW-0444">Lipid biosynthesis</keyword>
<evidence type="ECO:0000256" key="15">
    <source>
        <dbReference type="PIRSR" id="PIRSR000114-2"/>
    </source>
</evidence>
<evidence type="ECO:0000256" key="11">
    <source>
        <dbReference type="ARBA" id="ARBA00069372"/>
    </source>
</evidence>
<dbReference type="InterPro" id="IPR013328">
    <property type="entry name" value="6PGD_dom2"/>
</dbReference>
<feature type="binding site" evidence="13">
    <location>
        <position position="248"/>
    </location>
    <ligand>
        <name>sn-glycerol 3-phosphate</name>
        <dbReference type="ChEBI" id="CHEBI:57597"/>
    </ligand>
</feature>
<feature type="binding site" evidence="13">
    <location>
        <position position="236"/>
    </location>
    <ligand>
        <name>sn-glycerol 3-phosphate</name>
        <dbReference type="ChEBI" id="CHEBI:57597"/>
    </ligand>
</feature>
<evidence type="ECO:0000256" key="10">
    <source>
        <dbReference type="ARBA" id="ARBA00066687"/>
    </source>
</evidence>
<comment type="pathway">
    <text evidence="13">Membrane lipid metabolism; glycerophospholipid metabolism.</text>
</comment>
<keyword evidence="4 13" id="KW-0560">Oxidoreductase</keyword>
<evidence type="ECO:0000256" key="3">
    <source>
        <dbReference type="ARBA" id="ARBA00022857"/>
    </source>
</evidence>
<evidence type="ECO:0000256" key="2">
    <source>
        <dbReference type="ARBA" id="ARBA00022516"/>
    </source>
</evidence>
<dbReference type="Proteomes" id="UP000035159">
    <property type="component" value="Chromosome"/>
</dbReference>
<dbReference type="Gene3D" id="1.10.1040.10">
    <property type="entry name" value="N-(1-d-carboxylethyl)-l-norvaline Dehydrogenase, domain 2"/>
    <property type="match status" value="1"/>
</dbReference>
<dbReference type="InterPro" id="IPR006109">
    <property type="entry name" value="G3P_DH_NAD-dep_C"/>
</dbReference>
<dbReference type="GO" id="GO:0005975">
    <property type="term" value="P:carbohydrate metabolic process"/>
    <property type="evidence" value="ECO:0007669"/>
    <property type="project" value="InterPro"/>
</dbReference>
<feature type="binding site" evidence="13">
    <location>
        <position position="31"/>
    </location>
    <ligand>
        <name>NADPH</name>
        <dbReference type="ChEBI" id="CHEBI:57783"/>
    </ligand>
</feature>
<feature type="binding site" evidence="15">
    <location>
        <begin position="247"/>
        <end position="248"/>
    </location>
    <ligand>
        <name>substrate</name>
    </ligand>
</feature>
<comment type="caution">
    <text evidence="13">Lacks conserved residue(s) required for the propagation of feature annotation.</text>
</comment>
<feature type="binding site" evidence="13">
    <location>
        <position position="47"/>
    </location>
    <ligand>
        <name>NADPH</name>
        <dbReference type="ChEBI" id="CHEBI:57783"/>
    </ligand>
</feature>
<proteinExistence type="inferred from homology"/>
<feature type="binding site" evidence="13">
    <location>
        <position position="101"/>
    </location>
    <ligand>
        <name>NADPH</name>
        <dbReference type="ChEBI" id="CHEBI:57783"/>
    </ligand>
</feature>
<keyword evidence="5 13" id="KW-0520">NAD</keyword>
<dbReference type="FunFam" id="3.40.50.720:FF:000019">
    <property type="entry name" value="Glycerol-3-phosphate dehydrogenase [NAD(P)+]"/>
    <property type="match status" value="1"/>
</dbReference>
<dbReference type="NCBIfam" id="NF000942">
    <property type="entry name" value="PRK00094.1-4"/>
    <property type="match status" value="1"/>
</dbReference>
<evidence type="ECO:0000256" key="17">
    <source>
        <dbReference type="RuleBase" id="RU000437"/>
    </source>
</evidence>
<comment type="catalytic activity">
    <reaction evidence="9">
        <text>sn-glycerol 3-phosphate + NADP(+) = dihydroxyacetone phosphate + NADPH + H(+)</text>
        <dbReference type="Rhea" id="RHEA:11096"/>
        <dbReference type="ChEBI" id="CHEBI:15378"/>
        <dbReference type="ChEBI" id="CHEBI:57597"/>
        <dbReference type="ChEBI" id="CHEBI:57642"/>
        <dbReference type="ChEBI" id="CHEBI:57783"/>
        <dbReference type="ChEBI" id="CHEBI:58349"/>
        <dbReference type="EC" id="1.1.1.94"/>
    </reaction>
    <physiologicalReaction direction="right-to-left" evidence="9">
        <dbReference type="Rhea" id="RHEA:11098"/>
    </physiologicalReaction>
</comment>
<dbReference type="GO" id="GO:0046167">
    <property type="term" value="P:glycerol-3-phosphate biosynthetic process"/>
    <property type="evidence" value="ECO:0007669"/>
    <property type="project" value="UniProtKB-UniRule"/>
</dbReference>
<evidence type="ECO:0000256" key="9">
    <source>
        <dbReference type="ARBA" id="ARBA00052716"/>
    </source>
</evidence>
<dbReference type="InterPro" id="IPR006168">
    <property type="entry name" value="G3P_DH_NAD-dep"/>
</dbReference>
<accession>A0A0G2Z4K1</accession>
<evidence type="ECO:0000256" key="8">
    <source>
        <dbReference type="ARBA" id="ARBA00023264"/>
    </source>
</evidence>
<evidence type="ECO:0000256" key="1">
    <source>
        <dbReference type="ARBA" id="ARBA00011009"/>
    </source>
</evidence>
<keyword evidence="3 13" id="KW-0521">NADP</keyword>
<evidence type="ECO:0000313" key="21">
    <source>
        <dbReference type="Proteomes" id="UP000035159"/>
    </source>
</evidence>
<evidence type="ECO:0000256" key="14">
    <source>
        <dbReference type="PIRSR" id="PIRSR000114-1"/>
    </source>
</evidence>
<dbReference type="RefSeq" id="WP_047753612.1">
    <property type="nucleotide sequence ID" value="NZ_CAJUHA010000010.1"/>
</dbReference>
<dbReference type="EMBL" id="CP011232">
    <property type="protein sequence ID" value="AKI96477.1"/>
    <property type="molecule type" value="Genomic_DNA"/>
</dbReference>
<dbReference type="Pfam" id="PF01210">
    <property type="entry name" value="NAD_Gly3P_dh_N"/>
    <property type="match status" value="1"/>
</dbReference>
<feature type="binding site" evidence="16">
    <location>
        <position position="247"/>
    </location>
    <ligand>
        <name>NAD(+)</name>
        <dbReference type="ChEBI" id="CHEBI:57540"/>
    </ligand>
</feature>
<keyword evidence="8 13" id="KW-1208">Phospholipid metabolism</keyword>
<feature type="binding site" evidence="13">
    <location>
        <position position="246"/>
    </location>
    <ligand>
        <name>sn-glycerol 3-phosphate</name>
        <dbReference type="ChEBI" id="CHEBI:57597"/>
    </ligand>
</feature>
<comment type="catalytic activity">
    <reaction evidence="13">
        <text>sn-glycerol 3-phosphate + NAD(+) = dihydroxyacetone phosphate + NADH + H(+)</text>
        <dbReference type="Rhea" id="RHEA:11092"/>
        <dbReference type="ChEBI" id="CHEBI:15378"/>
        <dbReference type="ChEBI" id="CHEBI:57540"/>
        <dbReference type="ChEBI" id="CHEBI:57597"/>
        <dbReference type="ChEBI" id="CHEBI:57642"/>
        <dbReference type="ChEBI" id="CHEBI:57945"/>
        <dbReference type="EC" id="1.1.1.94"/>
    </reaction>
</comment>
<feature type="domain" description="Glycerol-3-phosphate dehydrogenase NAD-dependent C-terminal" evidence="19">
    <location>
        <begin position="172"/>
        <end position="312"/>
    </location>
</feature>
<feature type="binding site" evidence="13">
    <location>
        <position position="183"/>
    </location>
    <ligand>
        <name>sn-glycerol 3-phosphate</name>
        <dbReference type="ChEBI" id="CHEBI:57597"/>
    </ligand>
</feature>
<dbReference type="InterPro" id="IPR036291">
    <property type="entry name" value="NAD(P)-bd_dom_sf"/>
</dbReference>
<dbReference type="GO" id="GO:0008654">
    <property type="term" value="P:phospholipid biosynthetic process"/>
    <property type="evidence" value="ECO:0007669"/>
    <property type="project" value="UniProtKB-KW"/>
</dbReference>
<keyword evidence="21" id="KW-1185">Reference proteome</keyword>
<dbReference type="GO" id="GO:0046168">
    <property type="term" value="P:glycerol-3-phosphate catabolic process"/>
    <property type="evidence" value="ECO:0007669"/>
    <property type="project" value="InterPro"/>
</dbReference>
<keyword evidence="13" id="KW-0547">Nucleotide-binding</keyword>
<feature type="binding site" evidence="13">
    <location>
        <position position="247"/>
    </location>
    <ligand>
        <name>NADPH</name>
        <dbReference type="ChEBI" id="CHEBI:57783"/>
    </ligand>
</feature>
<feature type="binding site" evidence="13">
    <location>
        <position position="273"/>
    </location>
    <ligand>
        <name>NADPH</name>
        <dbReference type="ChEBI" id="CHEBI:57783"/>
    </ligand>
</feature>
<dbReference type="GO" id="GO:0051287">
    <property type="term" value="F:NAD binding"/>
    <property type="evidence" value="ECO:0007669"/>
    <property type="project" value="InterPro"/>
</dbReference>
<dbReference type="PATRIC" id="fig|1330330.3.peg.2"/>
<evidence type="ECO:0000256" key="16">
    <source>
        <dbReference type="PIRSR" id="PIRSR000114-3"/>
    </source>
</evidence>
<evidence type="ECO:0000259" key="19">
    <source>
        <dbReference type="Pfam" id="PF07479"/>
    </source>
</evidence>
<dbReference type="NCBIfam" id="NF000940">
    <property type="entry name" value="PRK00094.1-2"/>
    <property type="match status" value="1"/>
</dbReference>
<evidence type="ECO:0000256" key="5">
    <source>
        <dbReference type="ARBA" id="ARBA00023027"/>
    </source>
</evidence>
<evidence type="ECO:0000313" key="20">
    <source>
        <dbReference type="EMBL" id="AKI96477.1"/>
    </source>
</evidence>
<feature type="domain" description="Glycerol-3-phosphate dehydrogenase NAD-dependent N-terminal" evidence="18">
    <location>
        <begin position="2"/>
        <end position="151"/>
    </location>
</feature>
<dbReference type="KEGG" id="kpf:IX53_00010"/>
<dbReference type="InterPro" id="IPR008927">
    <property type="entry name" value="6-PGluconate_DH-like_C_sf"/>
</dbReference>
<dbReference type="AlphaFoldDB" id="A0A0G2Z4K1"/>
<dbReference type="PIRSF" id="PIRSF000114">
    <property type="entry name" value="Glycerol-3-P_dh"/>
    <property type="match status" value="1"/>
</dbReference>
<dbReference type="UniPathway" id="UPA00940"/>
<comment type="similarity">
    <text evidence="1 13 17">Belongs to the NAD-dependent glycerol-3-phosphate dehydrogenase family.</text>
</comment>
<evidence type="ECO:0000256" key="6">
    <source>
        <dbReference type="ARBA" id="ARBA00023098"/>
    </source>
</evidence>
<dbReference type="Gene3D" id="3.40.50.720">
    <property type="entry name" value="NAD(P)-binding Rossmann-like Domain"/>
    <property type="match status" value="1"/>
</dbReference>
<dbReference type="FunFam" id="1.10.1040.10:FF:000001">
    <property type="entry name" value="Glycerol-3-phosphate dehydrogenase [NAD(P)+]"/>
    <property type="match status" value="1"/>
</dbReference>
<organism evidence="20 21">
    <name type="scientific">Kosmotoga pacifica</name>
    <dbReference type="NCBI Taxonomy" id="1330330"/>
    <lineage>
        <taxon>Bacteria</taxon>
        <taxon>Thermotogati</taxon>
        <taxon>Thermotogota</taxon>
        <taxon>Thermotogae</taxon>
        <taxon>Kosmotogales</taxon>
        <taxon>Kosmotogaceae</taxon>
        <taxon>Kosmotoga</taxon>
    </lineage>
</organism>
<keyword evidence="13" id="KW-0963">Cytoplasm</keyword>
<evidence type="ECO:0000256" key="4">
    <source>
        <dbReference type="ARBA" id="ARBA00023002"/>
    </source>
</evidence>
<feature type="binding site" evidence="13">
    <location>
        <position position="247"/>
    </location>
    <ligand>
        <name>sn-glycerol 3-phosphate</name>
        <dbReference type="ChEBI" id="CHEBI:57597"/>
    </ligand>
</feature>
<evidence type="ECO:0000256" key="7">
    <source>
        <dbReference type="ARBA" id="ARBA00023209"/>
    </source>
</evidence>
<dbReference type="SUPFAM" id="SSF48179">
    <property type="entry name" value="6-phosphogluconate dehydrogenase C-terminal domain-like"/>
    <property type="match status" value="1"/>
</dbReference>
<feature type="binding site" evidence="13">
    <location>
        <position position="10"/>
    </location>
    <ligand>
        <name>NADPH</name>
        <dbReference type="ChEBI" id="CHEBI:57783"/>
    </ligand>
</feature>
<comment type="function">
    <text evidence="13">Catalyzes the reduction of the glycolytic intermediate dihydroxyacetone phosphate (DHAP) to sn-glycerol 3-phosphate (G3P), the key precursor for phospholipid synthesis.</text>
</comment>
<protein>
    <recommendedName>
        <fullName evidence="11 13">Glycerol-3-phosphate dehydrogenase [NAD(P)+]</fullName>
        <ecNumber evidence="10 13">1.1.1.94</ecNumber>
    </recommendedName>
    <alternativeName>
        <fullName evidence="13">NAD(P)(+)-dependent glycerol-3-phosphate dehydrogenase</fullName>
    </alternativeName>
    <alternativeName>
        <fullName evidence="12 13">NAD(P)H-dependent dihydroxyacetone-phosphate reductase</fullName>
    </alternativeName>
</protein>
<feature type="binding site" evidence="13">
    <location>
        <position position="132"/>
    </location>
    <ligand>
        <name>NADPH</name>
        <dbReference type="ChEBI" id="CHEBI:57783"/>
    </ligand>
</feature>